<dbReference type="Proteomes" id="UP000259273">
    <property type="component" value="Unassembled WGS sequence"/>
</dbReference>
<keyword evidence="1" id="KW-0812">Transmembrane</keyword>
<evidence type="ECO:0000256" key="1">
    <source>
        <dbReference type="SAM" id="Phobius"/>
    </source>
</evidence>
<evidence type="ECO:0008006" key="4">
    <source>
        <dbReference type="Google" id="ProtNLM"/>
    </source>
</evidence>
<dbReference type="InterPro" id="IPR017850">
    <property type="entry name" value="Alkaline_phosphatase_core_sf"/>
</dbReference>
<feature type="transmembrane region" description="Helical" evidence="1">
    <location>
        <begin position="120"/>
        <end position="138"/>
    </location>
</feature>
<keyword evidence="1" id="KW-0472">Membrane</keyword>
<dbReference type="SUPFAM" id="SSF53649">
    <property type="entry name" value="Alkaline phosphatase-like"/>
    <property type="match status" value="1"/>
</dbReference>
<evidence type="ECO:0000313" key="3">
    <source>
        <dbReference type="Proteomes" id="UP000259273"/>
    </source>
</evidence>
<comment type="caution">
    <text evidence="2">The sequence shown here is derived from an EMBL/GenBank/DDBJ whole genome shotgun (WGS) entry which is preliminary data.</text>
</comment>
<dbReference type="EMBL" id="DMND01000253">
    <property type="protein sequence ID" value="HAN29735.1"/>
    <property type="molecule type" value="Genomic_DNA"/>
</dbReference>
<dbReference type="AlphaFoldDB" id="A0A3C1KSS2"/>
<sequence>MQPITGRDLTPLLRGEKQRVYTEDDAVGYELTGHAALFQGDYKLVLNRPPLGDGQWHLYDIVSDPGEVVDLAGDRPGLFQRMQARYAQYQIENGVLPLPAGYSQMRQLVTNTLRARYTDAVLILLLSLLVLLPFLVAYRMRVNYRRQRATPDDQPWSKS</sequence>
<protein>
    <recommendedName>
        <fullName evidence="4">Arylsulfatase</fullName>
    </recommendedName>
</protein>
<evidence type="ECO:0000313" key="2">
    <source>
        <dbReference type="EMBL" id="HAN29735.1"/>
    </source>
</evidence>
<name>A0A3C1KSS2_9GAMM</name>
<organism evidence="2 3">
    <name type="scientific">Haliea salexigens</name>
    <dbReference type="NCBI Taxonomy" id="287487"/>
    <lineage>
        <taxon>Bacteria</taxon>
        <taxon>Pseudomonadati</taxon>
        <taxon>Pseudomonadota</taxon>
        <taxon>Gammaproteobacteria</taxon>
        <taxon>Cellvibrionales</taxon>
        <taxon>Halieaceae</taxon>
        <taxon>Haliea</taxon>
    </lineage>
</organism>
<gene>
    <name evidence="2" type="ORF">DCP75_18830</name>
</gene>
<proteinExistence type="predicted"/>
<reference evidence="2 3" key="1">
    <citation type="journal article" date="2018" name="Nat. Biotechnol.">
        <title>A standardized bacterial taxonomy based on genome phylogeny substantially revises the tree of life.</title>
        <authorList>
            <person name="Parks D.H."/>
            <person name="Chuvochina M."/>
            <person name="Waite D.W."/>
            <person name="Rinke C."/>
            <person name="Skarshewski A."/>
            <person name="Chaumeil P.A."/>
            <person name="Hugenholtz P."/>
        </authorList>
    </citation>
    <scope>NUCLEOTIDE SEQUENCE [LARGE SCALE GENOMIC DNA]</scope>
    <source>
        <strain evidence="2">UBA9158</strain>
    </source>
</reference>
<dbReference type="Gene3D" id="3.30.1120.10">
    <property type="match status" value="1"/>
</dbReference>
<accession>A0A3C1KSS2</accession>
<keyword evidence="1" id="KW-1133">Transmembrane helix</keyword>